<feature type="region of interest" description="Disordered" evidence="5">
    <location>
        <begin position="529"/>
        <end position="582"/>
    </location>
</feature>
<dbReference type="PANTHER" id="PTHR12103">
    <property type="entry name" value="5'-NUCLEOTIDASE DOMAIN-CONTAINING"/>
    <property type="match status" value="1"/>
</dbReference>
<dbReference type="PANTHER" id="PTHR12103:SF15">
    <property type="entry name" value="CYTOSOLIC PURINE 5'-NUCLEOTIDASE"/>
    <property type="match status" value="1"/>
</dbReference>
<dbReference type="OrthoDB" id="10252832at2759"/>
<dbReference type="HOGENOM" id="CLU_017845_3_1_1"/>
<dbReference type="GeneID" id="6758705"/>
<dbReference type="GO" id="GO:0046037">
    <property type="term" value="P:GMP metabolic process"/>
    <property type="evidence" value="ECO:0007669"/>
    <property type="project" value="UniProtKB-ARBA"/>
</dbReference>
<gene>
    <name evidence="6" type="ORF">TRIADDRAFT_64353</name>
</gene>
<comment type="similarity">
    <text evidence="1">Belongs to the 5'(3')-deoxyribonucleotidase family.</text>
</comment>
<dbReference type="GO" id="GO:0008253">
    <property type="term" value="F:5'-nucleotidase activity"/>
    <property type="evidence" value="ECO:0000318"/>
    <property type="project" value="GO_Central"/>
</dbReference>
<dbReference type="FunFam" id="3.40.50.1000:FF:000021">
    <property type="entry name" value="NT5C2 isoform 1"/>
    <property type="match status" value="1"/>
</dbReference>
<dbReference type="InterPro" id="IPR036412">
    <property type="entry name" value="HAD-like_sf"/>
</dbReference>
<dbReference type="AlphaFoldDB" id="B3SB65"/>
<keyword evidence="7" id="KW-1185">Reference proteome</keyword>
<dbReference type="Pfam" id="PF05761">
    <property type="entry name" value="5_nucleotid"/>
    <property type="match status" value="1"/>
</dbReference>
<dbReference type="InParanoid" id="B3SB65"/>
<evidence type="ECO:0000256" key="2">
    <source>
        <dbReference type="ARBA" id="ARBA00022723"/>
    </source>
</evidence>
<dbReference type="InterPro" id="IPR008380">
    <property type="entry name" value="HAD-SF_hydro_IG_5-nucl"/>
</dbReference>
<accession>B3SB65</accession>
<dbReference type="OMA" id="AWERRAY"/>
<dbReference type="GO" id="GO:0046872">
    <property type="term" value="F:metal ion binding"/>
    <property type="evidence" value="ECO:0007669"/>
    <property type="project" value="UniProtKB-KW"/>
</dbReference>
<keyword evidence="3" id="KW-0378">Hydrolase</keyword>
<sequence>MEVDQKCISAADIDNRLTQYYNADERKRNVVDFNQLYGSVFVNRNVSLEKIRYFGFDMDYTLAVYKSPIYEELGYNILTKRLVSIGYPKELITNYKYDPTFPVRGLFFDTLYGNLLKVDAHGNIMTCIHGFHVYSSHKIREFYPNKYVLPGEKRFFILNTLFNLPEIYVLAAIIDLFHKIPEYQKKPTGVESKYLRLSYKSIHQDVRESVDWMHNKGILKQITAENPEKYVEMQPHLPVLLNRMRECGRKTFLITNSEYWYTESIMNFLFDTANADKPWKNYFDYIVVDAKKPIFFEEGTAMRCVNETTGALQVGSVTSAAFEKRHTYAGGSSEVFMKMVGAKGKDILYLGDHIFGDILKSKRSCGWRTFLVVPEIDREMLVWSQKNDIYLKMKGLERVLEDVYSDYDSAKNPPDITCLRKYLANTVETMDRAYGKLGSLFRSGARQTFYASQAMRFADLYASSFINIINYSLHFLFRAPHQLMPHESAVLDPTVAGFSESSQATGHKFVSAPSTGRDFFCRESNSFSVPLSDSKGVVECEDEDDSTSENNSDSENPSLENLNESTAADNGKDEASGSNIYY</sequence>
<dbReference type="STRING" id="10228.B3SB65"/>
<dbReference type="KEGG" id="tad:TRIADDRAFT_64353"/>
<dbReference type="SUPFAM" id="SSF56784">
    <property type="entry name" value="HAD-like"/>
    <property type="match status" value="1"/>
</dbReference>
<dbReference type="RefSeq" id="XP_002117493.1">
    <property type="nucleotide sequence ID" value="XM_002117457.1"/>
</dbReference>
<evidence type="ECO:0000313" key="7">
    <source>
        <dbReference type="Proteomes" id="UP000009022"/>
    </source>
</evidence>
<dbReference type="PhylomeDB" id="B3SB65"/>
<evidence type="ECO:0000313" key="6">
    <source>
        <dbReference type="EMBL" id="EDV20109.1"/>
    </source>
</evidence>
<evidence type="ECO:0000256" key="3">
    <source>
        <dbReference type="ARBA" id="ARBA00022801"/>
    </source>
</evidence>
<keyword evidence="4" id="KW-0460">Magnesium</keyword>
<protein>
    <recommendedName>
        <fullName evidence="8">Cytosolic purine 5'-nucleotidase</fullName>
    </recommendedName>
</protein>
<dbReference type="NCBIfam" id="TIGR02244">
    <property type="entry name" value="HAD-IG-Ncltidse"/>
    <property type="match status" value="1"/>
</dbReference>
<dbReference type="eggNOG" id="KOG2469">
    <property type="taxonomic scope" value="Eukaryota"/>
</dbReference>
<dbReference type="CDD" id="cd07522">
    <property type="entry name" value="HAD_cN-II"/>
    <property type="match status" value="1"/>
</dbReference>
<evidence type="ECO:0000256" key="5">
    <source>
        <dbReference type="SAM" id="MobiDB-lite"/>
    </source>
</evidence>
<reference evidence="6 7" key="1">
    <citation type="journal article" date="2008" name="Nature">
        <title>The Trichoplax genome and the nature of placozoans.</title>
        <authorList>
            <person name="Srivastava M."/>
            <person name="Begovic E."/>
            <person name="Chapman J."/>
            <person name="Putnam N.H."/>
            <person name="Hellsten U."/>
            <person name="Kawashima T."/>
            <person name="Kuo A."/>
            <person name="Mitros T."/>
            <person name="Salamov A."/>
            <person name="Carpenter M.L."/>
            <person name="Signorovitch A.Y."/>
            <person name="Moreno M.A."/>
            <person name="Kamm K."/>
            <person name="Grimwood J."/>
            <person name="Schmutz J."/>
            <person name="Shapiro H."/>
            <person name="Grigoriev I.V."/>
            <person name="Buss L.W."/>
            <person name="Schierwater B."/>
            <person name="Dellaporta S.L."/>
            <person name="Rokhsar D.S."/>
        </authorList>
    </citation>
    <scope>NUCLEOTIDE SEQUENCE [LARGE SCALE GENOMIC DNA]</scope>
    <source>
        <strain evidence="6 7">Grell-BS-1999</strain>
    </source>
</reference>
<name>B3SB65_TRIAD</name>
<dbReference type="CTD" id="6758705"/>
<feature type="compositionally biased region" description="Low complexity" evidence="5">
    <location>
        <begin position="548"/>
        <end position="566"/>
    </location>
</feature>
<organism evidence="6 7">
    <name type="scientific">Trichoplax adhaerens</name>
    <name type="common">Trichoplax reptans</name>
    <dbReference type="NCBI Taxonomy" id="10228"/>
    <lineage>
        <taxon>Eukaryota</taxon>
        <taxon>Metazoa</taxon>
        <taxon>Placozoa</taxon>
        <taxon>Uniplacotomia</taxon>
        <taxon>Trichoplacea</taxon>
        <taxon>Trichoplacidae</taxon>
        <taxon>Trichoplax</taxon>
    </lineage>
</organism>
<dbReference type="EMBL" id="DS985263">
    <property type="protein sequence ID" value="EDV20109.1"/>
    <property type="molecule type" value="Genomic_DNA"/>
</dbReference>
<dbReference type="FunCoup" id="B3SB65">
    <property type="interactions" value="1021"/>
</dbReference>
<evidence type="ECO:0008006" key="8">
    <source>
        <dbReference type="Google" id="ProtNLM"/>
    </source>
</evidence>
<dbReference type="InterPro" id="IPR023214">
    <property type="entry name" value="HAD_sf"/>
</dbReference>
<keyword evidence="2" id="KW-0479">Metal-binding</keyword>
<dbReference type="Proteomes" id="UP000009022">
    <property type="component" value="Unassembled WGS sequence"/>
</dbReference>
<dbReference type="Gene3D" id="3.40.50.1000">
    <property type="entry name" value="HAD superfamily/HAD-like"/>
    <property type="match status" value="2"/>
</dbReference>
<proteinExistence type="inferred from homology"/>
<evidence type="ECO:0000256" key="1">
    <source>
        <dbReference type="ARBA" id="ARBA00009589"/>
    </source>
</evidence>
<evidence type="ECO:0000256" key="4">
    <source>
        <dbReference type="ARBA" id="ARBA00022842"/>
    </source>
</evidence>